<name>F0SGT2_RUBBR</name>
<dbReference type="AlphaFoldDB" id="F0SGT2"/>
<keyword evidence="2" id="KW-1185">Reference proteome</keyword>
<dbReference type="RefSeq" id="WP_013627107.1">
    <property type="nucleotide sequence ID" value="NC_015174.1"/>
</dbReference>
<accession>F0SGT2</accession>
<evidence type="ECO:0000313" key="1">
    <source>
        <dbReference type="EMBL" id="ADY58367.1"/>
    </source>
</evidence>
<dbReference type="Proteomes" id="UP000006860">
    <property type="component" value="Chromosome"/>
</dbReference>
<protein>
    <submittedName>
        <fullName evidence="1">Uncharacterized protein</fullName>
    </submittedName>
</protein>
<reference evidence="2" key="1">
    <citation type="submission" date="2011-02" db="EMBL/GenBank/DDBJ databases">
        <title>The complete genome of Planctomyces brasiliensis DSM 5305.</title>
        <authorList>
            <person name="Lucas S."/>
            <person name="Copeland A."/>
            <person name="Lapidus A."/>
            <person name="Bruce D."/>
            <person name="Goodwin L."/>
            <person name="Pitluck S."/>
            <person name="Kyrpides N."/>
            <person name="Mavromatis K."/>
            <person name="Pagani I."/>
            <person name="Ivanova N."/>
            <person name="Ovchinnikova G."/>
            <person name="Lu M."/>
            <person name="Detter J.C."/>
            <person name="Han C."/>
            <person name="Land M."/>
            <person name="Hauser L."/>
            <person name="Markowitz V."/>
            <person name="Cheng J.-F."/>
            <person name="Hugenholtz P."/>
            <person name="Woyke T."/>
            <person name="Wu D."/>
            <person name="Tindall B."/>
            <person name="Pomrenke H.G."/>
            <person name="Brambilla E."/>
            <person name="Klenk H.-P."/>
            <person name="Eisen J.A."/>
        </authorList>
    </citation>
    <scope>NUCLEOTIDE SEQUENCE [LARGE SCALE GENOMIC DNA]</scope>
    <source>
        <strain evidence="2">ATCC 49424 / DSM 5305 / JCM 21570 / NBRC 103401 / IFAM 1448</strain>
    </source>
</reference>
<gene>
    <name evidence="1" type="ordered locus">Plabr_0740</name>
</gene>
<sequence>MPRKKKVSLPAQGDAFAVPLNDGRYSVCRVLLDAGSEPAKQWKSECVLVACSAWIGSEIPNADDPALRPILHLTHHSWSGKREVLWISDSVPDGFIPIGSIPPTPEEKEIESASFGGWPSMAIQPLAQWRWDNDRSSVLAEDEIKEKEEVQKRQGTRQVRGEYLANITLEELRNRLFFPRWDEYPPKKAIRASRRIMSNTVQQLIDLGLAAPESDRMAILQDCIERFNAIDCEMEHFIETVEREDICEEFEAIVHACGLCAHVDLADQWRDW</sequence>
<dbReference type="EMBL" id="CP002546">
    <property type="protein sequence ID" value="ADY58367.1"/>
    <property type="molecule type" value="Genomic_DNA"/>
</dbReference>
<dbReference type="KEGG" id="pbs:Plabr_0740"/>
<dbReference type="eggNOG" id="ENOG5033DPH">
    <property type="taxonomic scope" value="Bacteria"/>
</dbReference>
<dbReference type="HOGENOM" id="CLU_1022640_0_0_0"/>
<dbReference type="OrthoDB" id="266896at2"/>
<evidence type="ECO:0000313" key="2">
    <source>
        <dbReference type="Proteomes" id="UP000006860"/>
    </source>
</evidence>
<organism evidence="1 2">
    <name type="scientific">Rubinisphaera brasiliensis (strain ATCC 49424 / DSM 5305 / JCM 21570 / IAM 15109 / NBRC 103401 / IFAM 1448)</name>
    <name type="common">Planctomyces brasiliensis</name>
    <dbReference type="NCBI Taxonomy" id="756272"/>
    <lineage>
        <taxon>Bacteria</taxon>
        <taxon>Pseudomonadati</taxon>
        <taxon>Planctomycetota</taxon>
        <taxon>Planctomycetia</taxon>
        <taxon>Planctomycetales</taxon>
        <taxon>Planctomycetaceae</taxon>
        <taxon>Rubinisphaera</taxon>
    </lineage>
</organism>
<proteinExistence type="predicted"/>